<feature type="compositionally biased region" description="Polar residues" evidence="1">
    <location>
        <begin position="523"/>
        <end position="535"/>
    </location>
</feature>
<feature type="region of interest" description="Disordered" evidence="1">
    <location>
        <begin position="1"/>
        <end position="77"/>
    </location>
</feature>
<feature type="region of interest" description="Disordered" evidence="1">
    <location>
        <begin position="427"/>
        <end position="537"/>
    </location>
</feature>
<feature type="compositionally biased region" description="Pro residues" evidence="1">
    <location>
        <begin position="25"/>
        <end position="37"/>
    </location>
</feature>
<proteinExistence type="predicted"/>
<reference evidence="2" key="1">
    <citation type="submission" date="2015-10" db="EMBL/GenBank/DDBJ databases">
        <authorList>
            <person name="Regsiter A."/>
            <person name="william w."/>
        </authorList>
    </citation>
    <scope>NUCLEOTIDE SEQUENCE</scope>
    <source>
        <strain evidence="2">Montdore</strain>
    </source>
</reference>
<evidence type="ECO:0000313" key="2">
    <source>
        <dbReference type="EMBL" id="CUS11568.1"/>
    </source>
</evidence>
<name>A0A292PY68_9PEZI</name>
<feature type="region of interest" description="Disordered" evidence="1">
    <location>
        <begin position="775"/>
        <end position="810"/>
    </location>
</feature>
<feature type="region of interest" description="Disordered" evidence="1">
    <location>
        <begin position="551"/>
        <end position="636"/>
    </location>
</feature>
<feature type="compositionally biased region" description="Basic and acidic residues" evidence="1">
    <location>
        <begin position="62"/>
        <end position="77"/>
    </location>
</feature>
<feature type="compositionally biased region" description="Pro residues" evidence="1">
    <location>
        <begin position="472"/>
        <end position="484"/>
    </location>
</feature>
<accession>A0A292PY68</accession>
<feature type="compositionally biased region" description="Low complexity" evidence="1">
    <location>
        <begin position="615"/>
        <end position="626"/>
    </location>
</feature>
<feature type="compositionally biased region" description="Basic residues" evidence="1">
    <location>
        <begin position="9"/>
        <end position="23"/>
    </location>
</feature>
<feature type="compositionally biased region" description="Acidic residues" evidence="1">
    <location>
        <begin position="447"/>
        <end position="460"/>
    </location>
</feature>
<evidence type="ECO:0000256" key="1">
    <source>
        <dbReference type="SAM" id="MobiDB-lite"/>
    </source>
</evidence>
<evidence type="ECO:0000313" key="3">
    <source>
        <dbReference type="Proteomes" id="UP001412239"/>
    </source>
</evidence>
<dbReference type="Proteomes" id="UP001412239">
    <property type="component" value="Unassembled WGS sequence"/>
</dbReference>
<feature type="compositionally biased region" description="Low complexity" evidence="1">
    <location>
        <begin position="461"/>
        <end position="470"/>
    </location>
</feature>
<organism evidence="2 3">
    <name type="scientific">Tuber aestivum</name>
    <name type="common">summer truffle</name>
    <dbReference type="NCBI Taxonomy" id="59557"/>
    <lineage>
        <taxon>Eukaryota</taxon>
        <taxon>Fungi</taxon>
        <taxon>Dikarya</taxon>
        <taxon>Ascomycota</taxon>
        <taxon>Pezizomycotina</taxon>
        <taxon>Pezizomycetes</taxon>
        <taxon>Pezizales</taxon>
        <taxon>Tuberaceae</taxon>
        <taxon>Tuber</taxon>
    </lineage>
</organism>
<keyword evidence="3" id="KW-1185">Reference proteome</keyword>
<gene>
    <name evidence="2" type="ORF">GSTUAT00004362001</name>
</gene>
<protein>
    <submittedName>
        <fullName evidence="2">Uncharacterized protein</fullName>
    </submittedName>
</protein>
<dbReference type="AlphaFoldDB" id="A0A292PY68"/>
<sequence>MGKNSAGHMVRRLRGLFRPKAKPIPRSPSPLAAPAPAPLVSNPSPAASVPQTPPDPRKKNRSGQETKRDQPHDRALLDEEVKASIDAMEKMLLAMHNMSLLTPLMSGSSSELSEAMTEYGRVFQKRSRADPDSSVDQTEDNARFRCYSHASKFWDEMSTMQTAVHETLVKDYEYLNRQVANFFKLHSSDNVDDRKVIEEYDKMLDRVEKVAGFRFPPGLECFSGRVQEDARRKPEYRKHLRTRPGRIRLPHRVYPVSGFAHGREPPSLESPAMYPGAFRPHWGELDVKASQLLREASSGDKRFETLLEMRDNLMMSFAKKHNDALRGLETDFLARVAVGLTNTGFDRLKDAYRKADEWASVVGLQTYAEHLRIGGAQAEVYESLVSNPPGPGPMSALELMADEWNPNYQRGFGVDYSADIAANSDLGKNLSPGPFPESFIGERAEDGDNESDSESDDPGSDDSTGPRGFEPGPGPPGGNNPRPPGGNSGSNFAGGPSTGGYSNNSAGGAGGAGGSRNSASSNCLPSYTGSGSSYEGNRRFAEGLQAGLSGQIIYESSDNESPSMGSDSSSGSNRDSVLSRSSLSTTQTSLGSADDLSKSPKGSSPGRYALTIAQPVPGVGVTPVSPEADPAKKSGNRKLCGTTFGITEMPMGSKTVEGSGGAQAQDAFVCPFDNPFEDTPMALSTLVEDSDEDPADDHRATRTGRKHRHLRRVPRFLILQGGKLKVFGRYNSYAGTGLKTKSPARGLHPLKGYQRLSSSMSLPILSTCDAVPKSAGPLSCPGGNDSTTSGPASGLFYKNAGGQATGTIPQ</sequence>
<feature type="region of interest" description="Disordered" evidence="1">
    <location>
        <begin position="688"/>
        <end position="707"/>
    </location>
</feature>
<feature type="compositionally biased region" description="Low complexity" evidence="1">
    <location>
        <begin position="38"/>
        <end position="50"/>
    </location>
</feature>
<feature type="compositionally biased region" description="Low complexity" evidence="1">
    <location>
        <begin position="559"/>
        <end position="592"/>
    </location>
</feature>
<dbReference type="EMBL" id="LN891018">
    <property type="protein sequence ID" value="CUS11568.1"/>
    <property type="molecule type" value="Genomic_DNA"/>
</dbReference>